<dbReference type="AlphaFoldDB" id="A0A1G6HSQ0"/>
<protein>
    <recommendedName>
        <fullName evidence="3">TIGR04255 family protein</fullName>
    </recommendedName>
</protein>
<name>A0A1G6HSQ0_9FIRM</name>
<keyword evidence="2" id="KW-1185">Reference proteome</keyword>
<reference evidence="2" key="1">
    <citation type="submission" date="2016-10" db="EMBL/GenBank/DDBJ databases">
        <authorList>
            <person name="Varghese N."/>
            <person name="Submissions S."/>
        </authorList>
    </citation>
    <scope>NUCLEOTIDE SEQUENCE [LARGE SCALE GENOMIC DNA]</scope>
    <source>
        <strain evidence="2">DSM 11005</strain>
    </source>
</reference>
<dbReference type="EMBL" id="FMYW01000001">
    <property type="protein sequence ID" value="SDB96885.1"/>
    <property type="molecule type" value="Genomic_DNA"/>
</dbReference>
<gene>
    <name evidence="1" type="ORF">SAMN04487864_101196</name>
</gene>
<evidence type="ECO:0000313" key="1">
    <source>
        <dbReference type="EMBL" id="SDB96885.1"/>
    </source>
</evidence>
<dbReference type="RefSeq" id="WP_093728968.1">
    <property type="nucleotide sequence ID" value="NZ_FMYW01000001.1"/>
</dbReference>
<organism evidence="1 2">
    <name type="scientific">Succiniclasticum ruminis</name>
    <dbReference type="NCBI Taxonomy" id="40841"/>
    <lineage>
        <taxon>Bacteria</taxon>
        <taxon>Bacillati</taxon>
        <taxon>Bacillota</taxon>
        <taxon>Negativicutes</taxon>
        <taxon>Acidaminococcales</taxon>
        <taxon>Acidaminococcaceae</taxon>
        <taxon>Succiniclasticum</taxon>
    </lineage>
</organism>
<dbReference type="Proteomes" id="UP000198943">
    <property type="component" value="Unassembled WGS sequence"/>
</dbReference>
<accession>A0A1G6HSQ0</accession>
<proteinExistence type="predicted"/>
<evidence type="ECO:0008006" key="3">
    <source>
        <dbReference type="Google" id="ProtNLM"/>
    </source>
</evidence>
<evidence type="ECO:0000313" key="2">
    <source>
        <dbReference type="Proteomes" id="UP000198943"/>
    </source>
</evidence>
<sequence>MKYLRRQISVFGDFKEVNIENEKMAVLYNKFIEKKLMPTVVKEFDVYKQVLVDRPQFIALGETITMTIGINRFDVTCENDVLELQDFFNQVKDYIAVLSELFPFKAKRLSFITDVKLKDIENAGKELADKYINTDTVLSKEKLIGWEANSVCLADWQIDNNNNNRLERINLNVTIGLKRMQGIRIKRTKDSQEKPTVEVYHGLMIHEDLNTSGDNLVARFDLQNITEFIQLIGEKHNEILMHAGA</sequence>